<dbReference type="PANTHER" id="PTHR32182">
    <property type="entry name" value="DNA REPLICATION AND REPAIR PROTEIN RECF"/>
    <property type="match status" value="1"/>
</dbReference>
<keyword evidence="3" id="KW-0614">Plasmid</keyword>
<dbReference type="AlphaFoldDB" id="A0A290SCU6"/>
<dbReference type="Proteomes" id="UP000016505">
    <property type="component" value="Plasmid unnamed"/>
</dbReference>
<organism evidence="3 4">
    <name type="scientific">Pseudoalteromonas arctica A 37-1-2</name>
    <dbReference type="NCBI Taxonomy" id="1117313"/>
    <lineage>
        <taxon>Bacteria</taxon>
        <taxon>Pseudomonadati</taxon>
        <taxon>Pseudomonadota</taxon>
        <taxon>Gammaproteobacteria</taxon>
        <taxon>Alteromonadales</taxon>
        <taxon>Pseudoalteromonadaceae</taxon>
        <taxon>Pseudoalteromonas</taxon>
    </lineage>
</organism>
<gene>
    <name evidence="3" type="ORF">PARC_p0057</name>
</gene>
<accession>A0A290SCU6</accession>
<dbReference type="InterPro" id="IPR027417">
    <property type="entry name" value="P-loop_NTPase"/>
</dbReference>
<feature type="domain" description="Protein CR006 P-loop" evidence="2">
    <location>
        <begin position="10"/>
        <end position="703"/>
    </location>
</feature>
<feature type="coiled-coil region" evidence="1">
    <location>
        <begin position="84"/>
        <end position="118"/>
    </location>
</feature>
<name>A0A290SCU6_9GAMM</name>
<dbReference type="Pfam" id="PF13166">
    <property type="entry name" value="AAA_13"/>
    <property type="match status" value="1"/>
</dbReference>
<dbReference type="SUPFAM" id="SSF52540">
    <property type="entry name" value="P-loop containing nucleoside triphosphate hydrolases"/>
    <property type="match status" value="1"/>
</dbReference>
<dbReference type="GO" id="GO:0000731">
    <property type="term" value="P:DNA synthesis involved in DNA repair"/>
    <property type="evidence" value="ECO:0007669"/>
    <property type="project" value="TreeGrafter"/>
</dbReference>
<dbReference type="GO" id="GO:0006302">
    <property type="term" value="P:double-strand break repair"/>
    <property type="evidence" value="ECO:0007669"/>
    <property type="project" value="TreeGrafter"/>
</dbReference>
<evidence type="ECO:0000313" key="3">
    <source>
        <dbReference type="EMBL" id="ATC89027.1"/>
    </source>
</evidence>
<dbReference type="OrthoDB" id="9795565at2"/>
<sequence>MITQINLGNVASYRNTTTLNTDKKVNIIYGLNGTGKSTFSNYFYALDPLKYKDCSHTNDGCKVLVYNQKFIRDNFYSKDSINGIFSLSKENKEAKEKVEQLGKDIDQLSEKSNGYQADINKESDALKKATDTAEKKAWEIKTNYSGGDRVLKFCLDRLMGNKTVLFNHLVSVPLPAAKPIKTIEQLKEEVAAIDGDKATTYSVLPKISLSELLPEELELLKEIVIGNEDSPIAKLINQLKNSDWVSDGLQYLDDIEDETCPFCQSKTITPELILQIKDYFDETYEASKQNISNILTKYQKIVDSLTDLDTYKTSPFSADFLAEMTESYASIAGTLKSNLFKVQQKEQTPSLKVELEELCDHVTSFNKHVDAVNTSIGIHNQKIANSEQELKRIKDEFWKIIRWEYDQTIKIYEASKADYSEKTTKLIEDKKAIDVDIITLEVERTEKQKETINIDESIDSINKGLIDIGITDFHIEKHEEDLYRLVRTGTEGPIFLSLSEGEKMIISFLYFRELFKGKQTADEAHVKKIAVIDDPVSSLSHIFVYNIGQLIKNDFFNGDGAEQVFVLTHSLYFFYELVDSNHKRRKENQSLYRLSKNTKGTTIETMKYEEVQNDYQSYWSVINDKDQPAALIANCMRNVVEYFFNFVQKSDLSNVMQKQELQDVKYQAFIRYINRESHSLGQNIIDFKEFDYGAFREGLRLLFEITGYPEHYQKMSQI</sequence>
<evidence type="ECO:0000256" key="1">
    <source>
        <dbReference type="SAM" id="Coils"/>
    </source>
</evidence>
<dbReference type="PANTHER" id="PTHR32182:SF0">
    <property type="entry name" value="DNA REPLICATION AND REPAIR PROTEIN RECF"/>
    <property type="match status" value="1"/>
</dbReference>
<proteinExistence type="predicted"/>
<keyword evidence="1" id="KW-0175">Coiled coil</keyword>
<evidence type="ECO:0000259" key="2">
    <source>
        <dbReference type="Pfam" id="PF13166"/>
    </source>
</evidence>
<protein>
    <recommendedName>
        <fullName evidence="2">Protein CR006 P-loop domain-containing protein</fullName>
    </recommendedName>
</protein>
<dbReference type="RefSeq" id="WP_010555482.1">
    <property type="nucleotide sequence ID" value="NZ_CP011027.1"/>
</dbReference>
<evidence type="ECO:0000313" key="4">
    <source>
        <dbReference type="Proteomes" id="UP000016505"/>
    </source>
</evidence>
<reference evidence="3 4" key="1">
    <citation type="journal article" date="2012" name="J. Bacteriol.">
        <title>Genome sequences of type strains of seven species of the marine bacterium Pseudoalteromonas.</title>
        <authorList>
            <person name="Xie B.B."/>
            <person name="Shu Y.L."/>
            <person name="Qin Q.L."/>
            <person name="Rong J.C."/>
            <person name="Zhang X.Y."/>
            <person name="Chen X.L."/>
            <person name="Shi M."/>
            <person name="He H.L."/>
            <person name="Zhou B.C."/>
            <person name="Zhang Y.Z."/>
        </authorList>
    </citation>
    <scope>NUCLEOTIDE SEQUENCE [LARGE SCALE GENOMIC DNA]</scope>
    <source>
        <strain evidence="3 4">A 37-1-2</strain>
        <plasmid evidence="3 4">unnamed</plasmid>
    </source>
</reference>
<dbReference type="KEGG" id="part:PARC_p0057"/>
<dbReference type="EMBL" id="CP011027">
    <property type="protein sequence ID" value="ATC89027.1"/>
    <property type="molecule type" value="Genomic_DNA"/>
</dbReference>
<dbReference type="Gene3D" id="3.40.50.300">
    <property type="entry name" value="P-loop containing nucleotide triphosphate hydrolases"/>
    <property type="match status" value="2"/>
</dbReference>
<geneLocation type="plasmid" evidence="3">
    <name>unnamed</name>
</geneLocation>
<dbReference type="InterPro" id="IPR026866">
    <property type="entry name" value="CR006_AAA"/>
</dbReference>